<keyword evidence="2" id="KW-0378">Hydrolase</keyword>
<keyword evidence="2" id="KW-0347">Helicase</keyword>
<dbReference type="PANTHER" id="PTHR42957">
    <property type="entry name" value="HELICASE MJ1565-RELATED"/>
    <property type="match status" value="1"/>
</dbReference>
<proteinExistence type="predicted"/>
<feature type="domain" description="Helicase HerA central" evidence="1">
    <location>
        <begin position="155"/>
        <end position="219"/>
    </location>
</feature>
<protein>
    <submittedName>
        <fullName evidence="2">Bipolar DNA helicase</fullName>
    </submittedName>
</protein>
<dbReference type="AlphaFoldDB" id="A0A3G7TJF4"/>
<dbReference type="Gene3D" id="3.40.50.300">
    <property type="entry name" value="P-loop containing nucleotide triphosphate hydrolases"/>
    <property type="match status" value="1"/>
</dbReference>
<accession>A0A3G7TJF4</accession>
<dbReference type="SUPFAM" id="SSF52540">
    <property type="entry name" value="P-loop containing nucleoside triphosphate hydrolases"/>
    <property type="match status" value="1"/>
</dbReference>
<evidence type="ECO:0000259" key="1">
    <source>
        <dbReference type="Pfam" id="PF01935"/>
    </source>
</evidence>
<gene>
    <name evidence="2" type="ORF">C4K04_1535</name>
</gene>
<dbReference type="GO" id="GO:0004386">
    <property type="term" value="F:helicase activity"/>
    <property type="evidence" value="ECO:0007669"/>
    <property type="project" value="UniProtKB-KW"/>
</dbReference>
<dbReference type="Pfam" id="PF01935">
    <property type="entry name" value="DUF87"/>
    <property type="match status" value="1"/>
</dbReference>
<dbReference type="EMBL" id="CP027753">
    <property type="protein sequence ID" value="AZE47225.1"/>
    <property type="molecule type" value="Genomic_DNA"/>
</dbReference>
<sequence length="258" mass="28235">MSPFLEASELFIGKVVEVSGTSIRVELDRELSELSRVVDGRVCPIGQLASIVKIHYGRRLLFAYVRMLRMRSEIAAELGQTPIAPGDDSRVLEADLFAEGAWNPANKTLAFSRGVESYPLPLQGVYLTTPSELELIFSAAEHTAEDAAVSPLVSIGEYVGGNGAICRANLDKLFGQHCAVLGSTGSGKSGTVAAIIRSVLEHKTTNGDLIQPRIVLIDPIMSMRLHSEIRRQSSGRTRQLPDKNRNYLRLNRFVYLIG</sequence>
<dbReference type="Proteomes" id="UP000268048">
    <property type="component" value="Chromosome"/>
</dbReference>
<dbReference type="PANTHER" id="PTHR42957:SF1">
    <property type="entry name" value="HELICASE MJ1565-RELATED"/>
    <property type="match status" value="1"/>
</dbReference>
<evidence type="ECO:0000313" key="3">
    <source>
        <dbReference type="Proteomes" id="UP000268048"/>
    </source>
</evidence>
<dbReference type="InterPro" id="IPR002789">
    <property type="entry name" value="HerA_central"/>
</dbReference>
<dbReference type="InterPro" id="IPR008571">
    <property type="entry name" value="HerA-like"/>
</dbReference>
<reference evidence="2 3" key="1">
    <citation type="submission" date="2018-03" db="EMBL/GenBank/DDBJ databases">
        <title>Diversity of phytobeneficial traits revealed by whole-genome analysis of worldwide-isolated phenazine-producing Pseudomonas spp.</title>
        <authorList>
            <person name="Biessy A."/>
            <person name="Novinscak A."/>
            <person name="Blom J."/>
            <person name="Leger G."/>
            <person name="Thomashow L.S."/>
            <person name="Cazorla F.M."/>
            <person name="Josic D."/>
            <person name="Filion M."/>
        </authorList>
    </citation>
    <scope>NUCLEOTIDE SEQUENCE [LARGE SCALE GENOMIC DNA]</scope>
    <source>
        <strain evidence="2 3">B25</strain>
    </source>
</reference>
<organism evidence="2 3">
    <name type="scientific">Pseudomonas chlororaphis</name>
    <dbReference type="NCBI Taxonomy" id="587753"/>
    <lineage>
        <taxon>Bacteria</taxon>
        <taxon>Pseudomonadati</taxon>
        <taxon>Pseudomonadota</taxon>
        <taxon>Gammaproteobacteria</taxon>
        <taxon>Pseudomonadales</taxon>
        <taxon>Pseudomonadaceae</taxon>
        <taxon>Pseudomonas</taxon>
    </lineage>
</organism>
<evidence type="ECO:0000313" key="2">
    <source>
        <dbReference type="EMBL" id="AZE47225.1"/>
    </source>
</evidence>
<name>A0A3G7TJF4_9PSED</name>
<keyword evidence="2" id="KW-0547">Nucleotide-binding</keyword>
<dbReference type="InterPro" id="IPR027417">
    <property type="entry name" value="P-loop_NTPase"/>
</dbReference>
<keyword evidence="2" id="KW-0067">ATP-binding</keyword>